<evidence type="ECO:0000259" key="9">
    <source>
        <dbReference type="PROSITE" id="PS50202"/>
    </source>
</evidence>
<dbReference type="InterPro" id="IPR051155">
    <property type="entry name" value="Nematode_MSP"/>
</dbReference>
<protein>
    <recommendedName>
        <fullName evidence="7">Major sperm protein</fullName>
    </recommendedName>
</protein>
<sequence>MREIGRIFLKEFQARQNPIDIRISDGGYDDGSNTSSTALNDHTSNTHKACPTTATTTAMAQLPTEDIATMPTQKVVFNAPLDNKAIYHIRLINLGTKRIGYAFKTTKPKRINMNPPNGVLGPKESVNVAVERDAFDPGSEDTKGDRVTVEWTNTPDPPGATAVQEWSSTPEPAAATAFKQEWFEGDGMVRRKNLPIETYVLNVLNIRAERAERYVLNVLNVLNFRAEPAERTC</sequence>
<name>A0ABD2LRS8_9BILA</name>
<evidence type="ECO:0000313" key="11">
    <source>
        <dbReference type="Proteomes" id="UP001620626"/>
    </source>
</evidence>
<dbReference type="GO" id="GO:0005856">
    <property type="term" value="C:cytoskeleton"/>
    <property type="evidence" value="ECO:0007669"/>
    <property type="project" value="UniProtKB-SubCell"/>
</dbReference>
<dbReference type="PANTHER" id="PTHR22920:SF7">
    <property type="entry name" value="MSP DOMAIN-CONTAINING PROTEIN-RELATED"/>
    <property type="match status" value="1"/>
</dbReference>
<comment type="caution">
    <text evidence="10">The sequence shown here is derived from an EMBL/GenBank/DDBJ whole genome shotgun (WGS) entry which is preliminary data.</text>
</comment>
<keyword evidence="2" id="KW-0963">Cytoplasm</keyword>
<evidence type="ECO:0000256" key="4">
    <source>
        <dbReference type="ARBA" id="ARBA00023273"/>
    </source>
</evidence>
<feature type="region of interest" description="Disordered" evidence="8">
    <location>
        <begin position="23"/>
        <end position="46"/>
    </location>
</feature>
<evidence type="ECO:0000256" key="2">
    <source>
        <dbReference type="ARBA" id="ARBA00022490"/>
    </source>
</evidence>
<feature type="compositionally biased region" description="Polar residues" evidence="8">
    <location>
        <begin position="31"/>
        <end position="46"/>
    </location>
</feature>
<keyword evidence="11" id="KW-1185">Reference proteome</keyword>
<organism evidence="10 11">
    <name type="scientific">Heterodera trifolii</name>
    <dbReference type="NCBI Taxonomy" id="157864"/>
    <lineage>
        <taxon>Eukaryota</taxon>
        <taxon>Metazoa</taxon>
        <taxon>Ecdysozoa</taxon>
        <taxon>Nematoda</taxon>
        <taxon>Chromadorea</taxon>
        <taxon>Rhabditida</taxon>
        <taxon>Tylenchina</taxon>
        <taxon>Tylenchomorpha</taxon>
        <taxon>Tylenchoidea</taxon>
        <taxon>Heteroderidae</taxon>
        <taxon>Heteroderinae</taxon>
        <taxon>Heterodera</taxon>
    </lineage>
</organism>
<feature type="domain" description="MSP" evidence="9">
    <location>
        <begin position="66"/>
        <end position="199"/>
    </location>
</feature>
<evidence type="ECO:0000256" key="5">
    <source>
        <dbReference type="ARBA" id="ARBA00037744"/>
    </source>
</evidence>
<dbReference type="Proteomes" id="UP001620626">
    <property type="component" value="Unassembled WGS sequence"/>
</dbReference>
<evidence type="ECO:0000256" key="6">
    <source>
        <dbReference type="ARBA" id="ARBA00037818"/>
    </source>
</evidence>
<dbReference type="SUPFAM" id="SSF49354">
    <property type="entry name" value="PapD-like"/>
    <property type="match status" value="1"/>
</dbReference>
<dbReference type="Pfam" id="PF00635">
    <property type="entry name" value="Motile_Sperm"/>
    <property type="match status" value="1"/>
</dbReference>
<dbReference type="GO" id="GO:0031143">
    <property type="term" value="C:pseudopodium"/>
    <property type="evidence" value="ECO:0007669"/>
    <property type="project" value="UniProtKB-SubCell"/>
</dbReference>
<comment type="function">
    <text evidence="5 7">Central component in molecular interactions underlying sperm crawling. Forms an extensive filament system that extends from sperm villipoda, along the leading edge of the pseudopod.</text>
</comment>
<gene>
    <name evidence="10" type="ORF">niasHT_001414</name>
</gene>
<dbReference type="PROSITE" id="PS50202">
    <property type="entry name" value="MSP"/>
    <property type="match status" value="1"/>
</dbReference>
<evidence type="ECO:0000256" key="3">
    <source>
        <dbReference type="ARBA" id="ARBA00023212"/>
    </source>
</evidence>
<keyword evidence="4" id="KW-0966">Cell projection</keyword>
<reference evidence="10 11" key="1">
    <citation type="submission" date="2024-10" db="EMBL/GenBank/DDBJ databases">
        <authorList>
            <person name="Kim D."/>
        </authorList>
    </citation>
    <scope>NUCLEOTIDE SEQUENCE [LARGE SCALE GENOMIC DNA]</scope>
    <source>
        <strain evidence="10">BH-2024</strain>
    </source>
</reference>
<dbReference type="Gene3D" id="2.60.40.10">
    <property type="entry name" value="Immunoglobulins"/>
    <property type="match status" value="1"/>
</dbReference>
<comment type="subcellular location">
    <subcellularLocation>
        <location evidence="6">Cell projection</location>
        <location evidence="6">Pseudopodium</location>
    </subcellularLocation>
    <subcellularLocation>
        <location evidence="1">Cytoplasm</location>
        <location evidence="1">Cytoskeleton</location>
    </subcellularLocation>
</comment>
<dbReference type="EMBL" id="JBICBT010000306">
    <property type="protein sequence ID" value="KAL3117823.1"/>
    <property type="molecule type" value="Genomic_DNA"/>
</dbReference>
<dbReference type="InterPro" id="IPR013783">
    <property type="entry name" value="Ig-like_fold"/>
</dbReference>
<proteinExistence type="predicted"/>
<keyword evidence="3 7" id="KW-0206">Cytoskeleton</keyword>
<accession>A0ABD2LRS8</accession>
<evidence type="ECO:0000256" key="7">
    <source>
        <dbReference type="RuleBase" id="RU003425"/>
    </source>
</evidence>
<dbReference type="InterPro" id="IPR008962">
    <property type="entry name" value="PapD-like_sf"/>
</dbReference>
<dbReference type="AlphaFoldDB" id="A0ABD2LRS8"/>
<dbReference type="InterPro" id="IPR000535">
    <property type="entry name" value="MSP_dom"/>
</dbReference>
<evidence type="ECO:0000256" key="8">
    <source>
        <dbReference type="SAM" id="MobiDB-lite"/>
    </source>
</evidence>
<evidence type="ECO:0000313" key="10">
    <source>
        <dbReference type="EMBL" id="KAL3117823.1"/>
    </source>
</evidence>
<evidence type="ECO:0000256" key="1">
    <source>
        <dbReference type="ARBA" id="ARBA00004245"/>
    </source>
</evidence>
<dbReference type="PANTHER" id="PTHR22920">
    <property type="entry name" value="MAJOR SPERM PROTEIN"/>
    <property type="match status" value="1"/>
</dbReference>